<evidence type="ECO:0000256" key="1">
    <source>
        <dbReference type="SAM" id="Phobius"/>
    </source>
</evidence>
<accession>M1X1B7</accession>
<dbReference type="AlphaFoldDB" id="M1X1B7"/>
<evidence type="ECO:0000313" key="2">
    <source>
        <dbReference type="EMBL" id="CCH68058.1"/>
    </source>
</evidence>
<reference evidence="3" key="2">
    <citation type="submission" date="2016-01" db="EMBL/GenBank/DDBJ databases">
        <title>Diatom-associated endosymboitic cyanobacterium lacks core nitrogen metabolism enzymes.</title>
        <authorList>
            <person name="Hilton J.A."/>
            <person name="Foster R.A."/>
            <person name="Tripp H.J."/>
            <person name="Carter B.J."/>
            <person name="Zehr J.P."/>
            <person name="Villareal T.A."/>
        </authorList>
    </citation>
    <scope>NUCLEOTIDE SEQUENCE [LARGE SCALE GENOMIC DNA]</scope>
    <source>
        <strain evidence="3">HH01</strain>
    </source>
</reference>
<organism evidence="2 3">
    <name type="scientific">Richelia intracellularis HH01</name>
    <dbReference type="NCBI Taxonomy" id="1165094"/>
    <lineage>
        <taxon>Bacteria</taxon>
        <taxon>Bacillati</taxon>
        <taxon>Cyanobacteriota</taxon>
        <taxon>Cyanophyceae</taxon>
        <taxon>Nostocales</taxon>
        <taxon>Nostocaceae</taxon>
        <taxon>Richelia</taxon>
    </lineage>
</organism>
<proteinExistence type="predicted"/>
<gene>
    <name evidence="2" type="ORF">RINTHH_19030</name>
</gene>
<dbReference type="Proteomes" id="UP000053051">
    <property type="component" value="Unassembled WGS sequence"/>
</dbReference>
<keyword evidence="1" id="KW-0472">Membrane</keyword>
<evidence type="ECO:0000313" key="3">
    <source>
        <dbReference type="Proteomes" id="UP000053051"/>
    </source>
</evidence>
<keyword evidence="3" id="KW-1185">Reference proteome</keyword>
<reference evidence="2 3" key="1">
    <citation type="submission" date="2012-05" db="EMBL/GenBank/DDBJ databases">
        <authorList>
            <person name="Hilton J."/>
        </authorList>
    </citation>
    <scope>NUCLEOTIDE SEQUENCE [LARGE SCALE GENOMIC DNA]</scope>
    <source>
        <strain evidence="2 3">HH01</strain>
    </source>
</reference>
<name>M1X1B7_9NOST</name>
<protein>
    <submittedName>
        <fullName evidence="2">Uncharacterized protein</fullName>
    </submittedName>
</protein>
<keyword evidence="1" id="KW-1133">Transmembrane helix</keyword>
<feature type="transmembrane region" description="Helical" evidence="1">
    <location>
        <begin position="22"/>
        <end position="40"/>
    </location>
</feature>
<comment type="caution">
    <text evidence="2">The sequence shown here is derived from an EMBL/GenBank/DDBJ whole genome shotgun (WGS) entry which is preliminary data.</text>
</comment>
<keyword evidence="1" id="KW-0812">Transmembrane</keyword>
<dbReference type="EMBL" id="CAIY01000077">
    <property type="protein sequence ID" value="CCH68058.1"/>
    <property type="molecule type" value="Genomic_DNA"/>
</dbReference>
<sequence>MAGAVTTIGCACTTGLGATNDATFVGTLGVAVATIFWFTARRLKPHWPQKAASVCTVAPQLGQLVVDGSDV</sequence>